<dbReference type="FunFam" id="2.60.40.60:FF:000011">
    <property type="entry name" value="Cadherin 1"/>
    <property type="match status" value="1"/>
</dbReference>
<evidence type="ECO:0000256" key="17">
    <source>
        <dbReference type="SAM" id="Phobius"/>
    </source>
</evidence>
<dbReference type="InterPro" id="IPR027397">
    <property type="entry name" value="Catenin-bd_sf"/>
</dbReference>
<sequence length="842" mass="91392">IGASTLEGLQDLNQEVLHPWRGGTGGLSRVKRDWIIPAIRVPENSKQVPENLVQIKSDKIFTGEVIYKLEGPGVDQDPKDYFEIEDKTGWIRSKMPLDREKHSRFNLKAFALSPSGERLENPSTIEIVVLDQNDNRPNFTQSEFVGYVPEFSIPGTAVTNVSATDADDPATENAALSYSIVLQESIPPYRINKTMFGINNETGMIYTRDVGLDREVGAQRRRRDRAAEAGVEKVVKAFRLTLLVADMSGEGLSDTAYAIIHVTDINNHAPSFSPDQIGRVNVLDLDEPSTPNWRAVYAISSGDPDGHFAVRTDPETNEGILSVVKPLDYETQKKYLLTVVVKNEEPLSDKAPRGPLSSAVVTVTVLNVNEAPRFVENPIKVEVPESTAAGTVLTTIRAHNPENARLRYGMVHDPEKWLSINSDTGVLEARKPFNPRSAHVKNGIYSAVIRVSDTAHPLLDLIGGCLATRGNEAIGSDVIGAFLAEAGGLSSNATLEIKLQQTNDFPPQLFPLRGAVCAGRRGGVGLLLGAVDLDLSPHAEPFHFKLLGDSHTNWTISKVNETHVTLYPQVDLDPGVYPISVSVSDAGGLATSALVNVTMCQCDAAGLCEATAMALFNSRVGLSFAALLVIVGSILLLLFLLLLLVAVRSCRPHDAKKAGLLQGVSDDDVRDNVLNYDEQGGGEEDENAYNIEQLRNPNEVVPPPPYFLKPGSTPDPTYAVPGPTYLTPGPAYPALGSGFPRGKQPLRKDAPQNLPSPIYPRKPPGDPSDIEDFINNGLDAADRDPNVPPYDTALIYDYEGDGSVAGSLSSIASGSSDEDQDYDYLNDWGPRFRKLANLYDPH</sequence>
<dbReference type="EMBL" id="JARO02003106">
    <property type="protein sequence ID" value="KPP71171.1"/>
    <property type="molecule type" value="Genomic_DNA"/>
</dbReference>
<dbReference type="GO" id="GO:0005509">
    <property type="term" value="F:calcium ion binding"/>
    <property type="evidence" value="ECO:0007669"/>
    <property type="project" value="UniProtKB-UniRule"/>
</dbReference>
<feature type="domain" description="Cadherin" evidence="18">
    <location>
        <begin position="277"/>
        <end position="374"/>
    </location>
</feature>
<dbReference type="Pfam" id="PF01049">
    <property type="entry name" value="CADH_Y-type_LIR"/>
    <property type="match status" value="1"/>
</dbReference>
<comment type="caution">
    <text evidence="19">The sequence shown here is derived from an EMBL/GenBank/DDBJ whole genome shotgun (WGS) entry which is preliminary data.</text>
</comment>
<dbReference type="GO" id="GO:0044331">
    <property type="term" value="P:cell-cell adhesion mediated by cadherin"/>
    <property type="evidence" value="ECO:0007669"/>
    <property type="project" value="TreeGrafter"/>
</dbReference>
<evidence type="ECO:0000256" key="11">
    <source>
        <dbReference type="ARBA" id="ARBA00023136"/>
    </source>
</evidence>
<dbReference type="STRING" id="113540.ENSSFOP00015071708"/>
<evidence type="ECO:0000256" key="12">
    <source>
        <dbReference type="ARBA" id="ARBA00023180"/>
    </source>
</evidence>
<evidence type="ECO:0000256" key="4">
    <source>
        <dbReference type="ARBA" id="ARBA00022692"/>
    </source>
</evidence>
<comment type="function">
    <text evidence="15">Cadherins are calcium-dependent cell adhesion proteins.</text>
</comment>
<feature type="region of interest" description="Disordered" evidence="16">
    <location>
        <begin position="737"/>
        <end position="768"/>
    </location>
</feature>
<dbReference type="FunFam" id="2.60.40.60:FF:000019">
    <property type="entry name" value="Cadherin 2"/>
    <property type="match status" value="1"/>
</dbReference>
<evidence type="ECO:0000256" key="8">
    <source>
        <dbReference type="ARBA" id="ARBA00022889"/>
    </source>
</evidence>
<dbReference type="GO" id="GO:0007498">
    <property type="term" value="P:mesoderm development"/>
    <property type="evidence" value="ECO:0007669"/>
    <property type="project" value="UniProtKB-ARBA"/>
</dbReference>
<evidence type="ECO:0000259" key="18">
    <source>
        <dbReference type="PROSITE" id="PS50268"/>
    </source>
</evidence>
<feature type="domain" description="Cadherin" evidence="18">
    <location>
        <begin position="375"/>
        <end position="509"/>
    </location>
</feature>
<keyword evidence="4 14" id="KW-0812">Transmembrane</keyword>
<dbReference type="PANTHER" id="PTHR24027:SF300">
    <property type="entry name" value="CADHERIN-15"/>
    <property type="match status" value="1"/>
</dbReference>
<evidence type="ECO:0000256" key="2">
    <source>
        <dbReference type="ARBA" id="ARBA00004536"/>
    </source>
</evidence>
<dbReference type="PANTHER" id="PTHR24027">
    <property type="entry name" value="CADHERIN-23"/>
    <property type="match status" value="1"/>
</dbReference>
<organism evidence="19 20">
    <name type="scientific">Scleropages formosus</name>
    <name type="common">Asian bonytongue</name>
    <name type="synonym">Osteoglossum formosum</name>
    <dbReference type="NCBI Taxonomy" id="113540"/>
    <lineage>
        <taxon>Eukaryota</taxon>
        <taxon>Metazoa</taxon>
        <taxon>Chordata</taxon>
        <taxon>Craniata</taxon>
        <taxon>Vertebrata</taxon>
        <taxon>Euteleostomi</taxon>
        <taxon>Actinopterygii</taxon>
        <taxon>Neopterygii</taxon>
        <taxon>Teleostei</taxon>
        <taxon>Osteoglossocephala</taxon>
        <taxon>Osteoglossomorpha</taxon>
        <taxon>Osteoglossiformes</taxon>
        <taxon>Osteoglossidae</taxon>
        <taxon>Scleropages</taxon>
    </lineage>
</organism>
<keyword evidence="6" id="KW-0677">Repeat</keyword>
<dbReference type="GO" id="GO:0001764">
    <property type="term" value="P:neuron migration"/>
    <property type="evidence" value="ECO:0007669"/>
    <property type="project" value="UniProtKB-ARBA"/>
</dbReference>
<dbReference type="PROSITE" id="PS00232">
    <property type="entry name" value="CADHERIN_1"/>
    <property type="match status" value="1"/>
</dbReference>
<dbReference type="SUPFAM" id="SSF49313">
    <property type="entry name" value="Cadherin-like"/>
    <property type="match status" value="5"/>
</dbReference>
<feature type="domain" description="Cadherin" evidence="18">
    <location>
        <begin position="33"/>
        <end position="139"/>
    </location>
</feature>
<keyword evidence="11 17" id="KW-0472">Membrane</keyword>
<feature type="compositionally biased region" description="Pro residues" evidence="16">
    <location>
        <begin position="757"/>
        <end position="766"/>
    </location>
</feature>
<evidence type="ECO:0000256" key="14">
    <source>
        <dbReference type="RuleBase" id="RU003318"/>
    </source>
</evidence>
<feature type="non-terminal residue" evidence="19">
    <location>
        <position position="1"/>
    </location>
</feature>
<dbReference type="Gene3D" id="2.60.40.60">
    <property type="entry name" value="Cadherins"/>
    <property type="match status" value="5"/>
</dbReference>
<feature type="transmembrane region" description="Helical" evidence="17">
    <location>
        <begin position="622"/>
        <end position="647"/>
    </location>
</feature>
<evidence type="ECO:0000256" key="6">
    <source>
        <dbReference type="ARBA" id="ARBA00022737"/>
    </source>
</evidence>
<dbReference type="InterPro" id="IPR020894">
    <property type="entry name" value="Cadherin_CS"/>
</dbReference>
<dbReference type="GO" id="GO:0016342">
    <property type="term" value="C:catenin complex"/>
    <property type="evidence" value="ECO:0007669"/>
    <property type="project" value="TreeGrafter"/>
</dbReference>
<keyword evidence="5" id="KW-0479">Metal-binding</keyword>
<proteinExistence type="predicted"/>
<dbReference type="InterPro" id="IPR002126">
    <property type="entry name" value="Cadherin-like_dom"/>
</dbReference>
<evidence type="ECO:0000256" key="9">
    <source>
        <dbReference type="ARBA" id="ARBA00022949"/>
    </source>
</evidence>
<dbReference type="Pfam" id="PF00028">
    <property type="entry name" value="Cadherin"/>
    <property type="match status" value="3"/>
</dbReference>
<keyword evidence="7 13" id="KW-0106">Calcium</keyword>
<dbReference type="PRINTS" id="PR00205">
    <property type="entry name" value="CADHERIN"/>
</dbReference>
<dbReference type="InterPro" id="IPR039808">
    <property type="entry name" value="Cadherin"/>
</dbReference>
<evidence type="ECO:0000313" key="19">
    <source>
        <dbReference type="EMBL" id="KPP71171.1"/>
    </source>
</evidence>
<dbReference type="FunFam" id="2.60.40.60:FF:000022">
    <property type="entry name" value="Cadherin 2"/>
    <property type="match status" value="1"/>
</dbReference>
<feature type="domain" description="Cadherin" evidence="18">
    <location>
        <begin position="524"/>
        <end position="616"/>
    </location>
</feature>
<dbReference type="GO" id="GO:0005912">
    <property type="term" value="C:adherens junction"/>
    <property type="evidence" value="ECO:0007669"/>
    <property type="project" value="UniProtKB-SubCell"/>
</dbReference>
<dbReference type="PROSITE" id="PS50268">
    <property type="entry name" value="CADHERIN_2"/>
    <property type="match status" value="5"/>
</dbReference>
<evidence type="ECO:0000256" key="16">
    <source>
        <dbReference type="SAM" id="MobiDB-lite"/>
    </source>
</evidence>
<reference evidence="19 20" key="1">
    <citation type="submission" date="2015-08" db="EMBL/GenBank/DDBJ databases">
        <title>The genome of the Asian arowana (Scleropages formosus).</title>
        <authorList>
            <person name="Tan M.H."/>
            <person name="Gan H.M."/>
            <person name="Croft L.J."/>
            <person name="Austin C.M."/>
        </authorList>
    </citation>
    <scope>NUCLEOTIDE SEQUENCE [LARGE SCALE GENOMIC DNA]</scope>
    <source>
        <strain evidence="19">Aro1</strain>
    </source>
</reference>
<dbReference type="GO" id="GO:0007043">
    <property type="term" value="P:cell-cell junction assembly"/>
    <property type="evidence" value="ECO:0007669"/>
    <property type="project" value="TreeGrafter"/>
</dbReference>
<dbReference type="InterPro" id="IPR000233">
    <property type="entry name" value="Cadherin_Y-type_LIR"/>
</dbReference>
<dbReference type="GO" id="GO:0060027">
    <property type="term" value="P:convergent extension involved in gastrulation"/>
    <property type="evidence" value="ECO:0007669"/>
    <property type="project" value="UniProtKB-ARBA"/>
</dbReference>
<keyword evidence="8 14" id="KW-0130">Cell adhesion</keyword>
<dbReference type="GO" id="GO:0007398">
    <property type="term" value="P:ectoderm development"/>
    <property type="evidence" value="ECO:0007669"/>
    <property type="project" value="UniProtKB-ARBA"/>
</dbReference>
<dbReference type="GO" id="GO:0000902">
    <property type="term" value="P:cell morphogenesis"/>
    <property type="evidence" value="ECO:0007669"/>
    <property type="project" value="TreeGrafter"/>
</dbReference>
<dbReference type="FunFam" id="4.10.900.10:FF:000001">
    <property type="entry name" value="Cadherin 2"/>
    <property type="match status" value="1"/>
</dbReference>
<keyword evidence="12" id="KW-0325">Glycoprotein</keyword>
<dbReference type="SMART" id="SM00112">
    <property type="entry name" value="CA"/>
    <property type="match status" value="5"/>
</dbReference>
<evidence type="ECO:0000256" key="5">
    <source>
        <dbReference type="ARBA" id="ARBA00022723"/>
    </source>
</evidence>
<evidence type="ECO:0000256" key="3">
    <source>
        <dbReference type="ARBA" id="ARBA00022475"/>
    </source>
</evidence>
<evidence type="ECO:0000256" key="7">
    <source>
        <dbReference type="ARBA" id="ARBA00022837"/>
    </source>
</evidence>
<dbReference type="CDD" id="cd11304">
    <property type="entry name" value="Cadherin_repeat"/>
    <property type="match status" value="4"/>
</dbReference>
<evidence type="ECO:0000256" key="15">
    <source>
        <dbReference type="RuleBase" id="RU004357"/>
    </source>
</evidence>
<feature type="domain" description="Cadherin" evidence="18">
    <location>
        <begin position="140"/>
        <end position="272"/>
    </location>
</feature>
<dbReference type="GO" id="GO:0007156">
    <property type="term" value="P:homophilic cell adhesion via plasma membrane adhesion molecules"/>
    <property type="evidence" value="ECO:0007669"/>
    <property type="project" value="InterPro"/>
</dbReference>
<accession>A0A0P7YU07</accession>
<keyword evidence="10 17" id="KW-1133">Transmembrane helix</keyword>
<dbReference type="AlphaFoldDB" id="A0A0P7YU07"/>
<dbReference type="GO" id="GO:0001841">
    <property type="term" value="P:neural tube formation"/>
    <property type="evidence" value="ECO:0007669"/>
    <property type="project" value="UniProtKB-ARBA"/>
</dbReference>
<comment type="subcellular location">
    <subcellularLocation>
        <location evidence="2">Cell junction</location>
        <location evidence="2">Adherens junction</location>
    </subcellularLocation>
    <subcellularLocation>
        <location evidence="1 14">Cell membrane</location>
        <topology evidence="1 14">Single-pass type I membrane protein</topology>
    </subcellularLocation>
</comment>
<keyword evidence="9" id="KW-0965">Cell junction</keyword>
<dbReference type="GO" id="GO:0045296">
    <property type="term" value="F:cadherin binding"/>
    <property type="evidence" value="ECO:0007669"/>
    <property type="project" value="TreeGrafter"/>
</dbReference>
<evidence type="ECO:0000256" key="10">
    <source>
        <dbReference type="ARBA" id="ARBA00022989"/>
    </source>
</evidence>
<evidence type="ECO:0000256" key="1">
    <source>
        <dbReference type="ARBA" id="ARBA00004251"/>
    </source>
</evidence>
<keyword evidence="3" id="KW-1003">Cell membrane</keyword>
<dbReference type="Gene3D" id="4.10.900.10">
    <property type="entry name" value="TCF3-CBD (Catenin binding domain)"/>
    <property type="match status" value="1"/>
</dbReference>
<gene>
    <name evidence="19" type="ORF">Z043_109941</name>
</gene>
<dbReference type="Proteomes" id="UP000034805">
    <property type="component" value="Unassembled WGS sequence"/>
</dbReference>
<evidence type="ECO:0000256" key="13">
    <source>
        <dbReference type="PROSITE-ProRule" id="PRU00043"/>
    </source>
</evidence>
<name>A0A0P7YU07_SCLFO</name>
<protein>
    <recommendedName>
        <fullName evidence="18">Cadherin domain-containing protein</fullName>
    </recommendedName>
</protein>
<dbReference type="InterPro" id="IPR015919">
    <property type="entry name" value="Cadherin-like_sf"/>
</dbReference>
<evidence type="ECO:0000313" key="20">
    <source>
        <dbReference type="Proteomes" id="UP000034805"/>
    </source>
</evidence>
<dbReference type="GO" id="GO:0030010">
    <property type="term" value="P:establishment of cell polarity"/>
    <property type="evidence" value="ECO:0007669"/>
    <property type="project" value="UniProtKB-ARBA"/>
</dbReference>
<dbReference type="GO" id="GO:0008013">
    <property type="term" value="F:beta-catenin binding"/>
    <property type="evidence" value="ECO:0007669"/>
    <property type="project" value="TreeGrafter"/>
</dbReference>
<dbReference type="GO" id="GO:0016339">
    <property type="term" value="P:calcium-dependent cell-cell adhesion via plasma membrane cell adhesion molecules"/>
    <property type="evidence" value="ECO:0007669"/>
    <property type="project" value="TreeGrafter"/>
</dbReference>
<dbReference type="GO" id="GO:0034332">
    <property type="term" value="P:adherens junction organization"/>
    <property type="evidence" value="ECO:0007669"/>
    <property type="project" value="UniProtKB-ARBA"/>
</dbReference>
<dbReference type="GO" id="GO:0042074">
    <property type="term" value="P:cell migration involved in gastrulation"/>
    <property type="evidence" value="ECO:0007669"/>
    <property type="project" value="UniProtKB-ARBA"/>
</dbReference>